<feature type="compositionally biased region" description="Low complexity" evidence="1">
    <location>
        <begin position="49"/>
        <end position="58"/>
    </location>
</feature>
<accession>A0AA85ITC8</accession>
<protein>
    <submittedName>
        <fullName evidence="4">Uncharacterized protein</fullName>
    </submittedName>
</protein>
<reference evidence="3" key="1">
    <citation type="submission" date="2022-06" db="EMBL/GenBank/DDBJ databases">
        <authorList>
            <person name="Berger JAMES D."/>
            <person name="Berger JAMES D."/>
        </authorList>
    </citation>
    <scope>NUCLEOTIDE SEQUENCE [LARGE SCALE GENOMIC DNA]</scope>
</reference>
<dbReference type="Proteomes" id="UP000050795">
    <property type="component" value="Unassembled WGS sequence"/>
</dbReference>
<feature type="region of interest" description="Disordered" evidence="1">
    <location>
        <begin position="44"/>
        <end position="88"/>
    </location>
</feature>
<reference evidence="4" key="2">
    <citation type="submission" date="2023-11" db="UniProtKB">
        <authorList>
            <consortium name="WormBaseParasite"/>
        </authorList>
    </citation>
    <scope>IDENTIFICATION</scope>
</reference>
<keyword evidence="2" id="KW-0732">Signal</keyword>
<feature type="compositionally biased region" description="Polar residues" evidence="1">
    <location>
        <begin position="65"/>
        <end position="82"/>
    </location>
</feature>
<evidence type="ECO:0000256" key="2">
    <source>
        <dbReference type="SAM" id="SignalP"/>
    </source>
</evidence>
<evidence type="ECO:0000313" key="3">
    <source>
        <dbReference type="Proteomes" id="UP000050795"/>
    </source>
</evidence>
<keyword evidence="3" id="KW-1185">Reference proteome</keyword>
<proteinExistence type="predicted"/>
<evidence type="ECO:0000256" key="1">
    <source>
        <dbReference type="SAM" id="MobiDB-lite"/>
    </source>
</evidence>
<sequence length="116" mass="12809">MLSRKILFSAKILLFLVLLHLPLNEAGFLCKLFKYFGFNLTCGENKNESSLTSNTVTSSGGGGTPDNQNSDVATPFRSQSTPVPRGDVRKCNVSCRSHEIKGRYTVQILVKITKKK</sequence>
<feature type="chain" id="PRO_5041723281" evidence="2">
    <location>
        <begin position="27"/>
        <end position="116"/>
    </location>
</feature>
<dbReference type="AlphaFoldDB" id="A0AA85ITC8"/>
<name>A0AA85ITC8_TRIRE</name>
<dbReference type="WBParaSite" id="TREG1_118590.1">
    <property type="protein sequence ID" value="TREG1_118590.1"/>
    <property type="gene ID" value="TREG1_118590"/>
</dbReference>
<evidence type="ECO:0000313" key="4">
    <source>
        <dbReference type="WBParaSite" id="TREG1_118590.1"/>
    </source>
</evidence>
<feature type="signal peptide" evidence="2">
    <location>
        <begin position="1"/>
        <end position="26"/>
    </location>
</feature>
<organism evidence="3 4">
    <name type="scientific">Trichobilharzia regenti</name>
    <name type="common">Nasal bird schistosome</name>
    <dbReference type="NCBI Taxonomy" id="157069"/>
    <lineage>
        <taxon>Eukaryota</taxon>
        <taxon>Metazoa</taxon>
        <taxon>Spiralia</taxon>
        <taxon>Lophotrochozoa</taxon>
        <taxon>Platyhelminthes</taxon>
        <taxon>Trematoda</taxon>
        <taxon>Digenea</taxon>
        <taxon>Strigeidida</taxon>
        <taxon>Schistosomatoidea</taxon>
        <taxon>Schistosomatidae</taxon>
        <taxon>Trichobilharzia</taxon>
    </lineage>
</organism>